<evidence type="ECO:0000313" key="16">
    <source>
        <dbReference type="EMBL" id="CAH1395151.1"/>
    </source>
</evidence>
<protein>
    <recommendedName>
        <fullName evidence="18">Cytochrome P450</fullName>
    </recommendedName>
</protein>
<dbReference type="PRINTS" id="PR00463">
    <property type="entry name" value="EP450I"/>
</dbReference>
<dbReference type="PRINTS" id="PR00385">
    <property type="entry name" value="P450"/>
</dbReference>
<comment type="subcellular location">
    <subcellularLocation>
        <location evidence="3">Endoplasmic reticulum membrane</location>
        <topology evidence="3">Peripheral membrane protein</topology>
    </subcellularLocation>
    <subcellularLocation>
        <location evidence="2">Microsome membrane</location>
        <topology evidence="2">Peripheral membrane protein</topology>
    </subcellularLocation>
</comment>
<evidence type="ECO:0000256" key="9">
    <source>
        <dbReference type="ARBA" id="ARBA00023002"/>
    </source>
</evidence>
<keyword evidence="17" id="KW-1185">Reference proteome</keyword>
<keyword evidence="11 14" id="KW-0503">Monooxygenase</keyword>
<dbReference type="CDD" id="cd11056">
    <property type="entry name" value="CYP6-like"/>
    <property type="match status" value="1"/>
</dbReference>
<keyword evidence="10 13" id="KW-0408">Iron</keyword>
<dbReference type="GO" id="GO:0020037">
    <property type="term" value="F:heme binding"/>
    <property type="evidence" value="ECO:0007669"/>
    <property type="project" value="InterPro"/>
</dbReference>
<keyword evidence="8" id="KW-0492">Microsome</keyword>
<dbReference type="PROSITE" id="PS00086">
    <property type="entry name" value="CYTOCHROME_P450"/>
    <property type="match status" value="1"/>
</dbReference>
<evidence type="ECO:0000256" key="8">
    <source>
        <dbReference type="ARBA" id="ARBA00022848"/>
    </source>
</evidence>
<keyword evidence="9 14" id="KW-0560">Oxidoreductase</keyword>
<dbReference type="InterPro" id="IPR001128">
    <property type="entry name" value="Cyt_P450"/>
</dbReference>
<evidence type="ECO:0000256" key="7">
    <source>
        <dbReference type="ARBA" id="ARBA00022824"/>
    </source>
</evidence>
<accession>A0A9P0EIP8</accession>
<dbReference type="Pfam" id="PF00067">
    <property type="entry name" value="p450"/>
    <property type="match status" value="1"/>
</dbReference>
<organism evidence="16 17">
    <name type="scientific">Nezara viridula</name>
    <name type="common">Southern green stink bug</name>
    <name type="synonym">Cimex viridulus</name>
    <dbReference type="NCBI Taxonomy" id="85310"/>
    <lineage>
        <taxon>Eukaryota</taxon>
        <taxon>Metazoa</taxon>
        <taxon>Ecdysozoa</taxon>
        <taxon>Arthropoda</taxon>
        <taxon>Hexapoda</taxon>
        <taxon>Insecta</taxon>
        <taxon>Pterygota</taxon>
        <taxon>Neoptera</taxon>
        <taxon>Paraneoptera</taxon>
        <taxon>Hemiptera</taxon>
        <taxon>Heteroptera</taxon>
        <taxon>Panheteroptera</taxon>
        <taxon>Pentatomomorpha</taxon>
        <taxon>Pentatomoidea</taxon>
        <taxon>Pentatomidae</taxon>
        <taxon>Pentatominae</taxon>
        <taxon>Nezara</taxon>
    </lineage>
</organism>
<dbReference type="Proteomes" id="UP001152798">
    <property type="component" value="Chromosome 3"/>
</dbReference>
<dbReference type="GO" id="GO:0016705">
    <property type="term" value="F:oxidoreductase activity, acting on paired donors, with incorporation or reduction of molecular oxygen"/>
    <property type="evidence" value="ECO:0007669"/>
    <property type="project" value="InterPro"/>
</dbReference>
<evidence type="ECO:0000256" key="14">
    <source>
        <dbReference type="RuleBase" id="RU000461"/>
    </source>
</evidence>
<dbReference type="EMBL" id="OV725079">
    <property type="protein sequence ID" value="CAH1395151.1"/>
    <property type="molecule type" value="Genomic_DNA"/>
</dbReference>
<dbReference type="SUPFAM" id="SSF48264">
    <property type="entry name" value="Cytochrome P450"/>
    <property type="match status" value="1"/>
</dbReference>
<keyword evidence="7" id="KW-0256">Endoplasmic reticulum</keyword>
<evidence type="ECO:0008006" key="18">
    <source>
        <dbReference type="Google" id="ProtNLM"/>
    </source>
</evidence>
<dbReference type="FunFam" id="1.10.630.10:FF:000042">
    <property type="entry name" value="Cytochrome P450"/>
    <property type="match status" value="1"/>
</dbReference>
<keyword evidence="15" id="KW-0812">Transmembrane</keyword>
<dbReference type="InterPro" id="IPR002401">
    <property type="entry name" value="Cyt_P450_E_grp-I"/>
</dbReference>
<keyword evidence="5 13" id="KW-0349">Heme</keyword>
<evidence type="ECO:0000256" key="3">
    <source>
        <dbReference type="ARBA" id="ARBA00004406"/>
    </source>
</evidence>
<evidence type="ECO:0000256" key="4">
    <source>
        <dbReference type="ARBA" id="ARBA00010617"/>
    </source>
</evidence>
<feature type="transmembrane region" description="Helical" evidence="15">
    <location>
        <begin position="7"/>
        <end position="27"/>
    </location>
</feature>
<dbReference type="GO" id="GO:0004497">
    <property type="term" value="F:monooxygenase activity"/>
    <property type="evidence" value="ECO:0007669"/>
    <property type="project" value="UniProtKB-KW"/>
</dbReference>
<dbReference type="GO" id="GO:0005789">
    <property type="term" value="C:endoplasmic reticulum membrane"/>
    <property type="evidence" value="ECO:0007669"/>
    <property type="project" value="UniProtKB-SubCell"/>
</dbReference>
<evidence type="ECO:0000256" key="5">
    <source>
        <dbReference type="ARBA" id="ARBA00022617"/>
    </source>
</evidence>
<feature type="binding site" description="axial binding residue" evidence="13">
    <location>
        <position position="455"/>
    </location>
    <ligand>
        <name>heme</name>
        <dbReference type="ChEBI" id="CHEBI:30413"/>
    </ligand>
    <ligandPart>
        <name>Fe</name>
        <dbReference type="ChEBI" id="CHEBI:18248"/>
    </ligandPart>
</feature>
<proteinExistence type="inferred from homology"/>
<evidence type="ECO:0000256" key="2">
    <source>
        <dbReference type="ARBA" id="ARBA00004174"/>
    </source>
</evidence>
<evidence type="ECO:0000256" key="13">
    <source>
        <dbReference type="PIRSR" id="PIRSR602401-1"/>
    </source>
</evidence>
<dbReference type="InterPro" id="IPR050476">
    <property type="entry name" value="Insect_CytP450_Detox"/>
</dbReference>
<keyword evidence="12 15" id="KW-0472">Membrane</keyword>
<dbReference type="AlphaFoldDB" id="A0A9P0EIP8"/>
<dbReference type="PANTHER" id="PTHR24292">
    <property type="entry name" value="CYTOCHROME P450"/>
    <property type="match status" value="1"/>
</dbReference>
<comment type="similarity">
    <text evidence="4 14">Belongs to the cytochrome P450 family.</text>
</comment>
<dbReference type="OrthoDB" id="2789670at2759"/>
<dbReference type="PANTHER" id="PTHR24292:SF100">
    <property type="entry name" value="CYTOCHROME P450 6A16, ISOFORM B-RELATED"/>
    <property type="match status" value="1"/>
</dbReference>
<evidence type="ECO:0000256" key="1">
    <source>
        <dbReference type="ARBA" id="ARBA00001971"/>
    </source>
</evidence>
<evidence type="ECO:0000256" key="10">
    <source>
        <dbReference type="ARBA" id="ARBA00023004"/>
    </source>
</evidence>
<name>A0A9P0EIP8_NEZVI</name>
<gene>
    <name evidence="16" type="ORF">NEZAVI_LOCUS5478</name>
</gene>
<dbReference type="GO" id="GO:0005506">
    <property type="term" value="F:iron ion binding"/>
    <property type="evidence" value="ECO:0007669"/>
    <property type="project" value="InterPro"/>
</dbReference>
<comment type="cofactor">
    <cofactor evidence="1 13">
        <name>heme</name>
        <dbReference type="ChEBI" id="CHEBI:30413"/>
    </cofactor>
</comment>
<evidence type="ECO:0000256" key="12">
    <source>
        <dbReference type="ARBA" id="ARBA00023136"/>
    </source>
</evidence>
<dbReference type="Gene3D" id="1.10.630.10">
    <property type="entry name" value="Cytochrome P450"/>
    <property type="match status" value="1"/>
</dbReference>
<evidence type="ECO:0000256" key="11">
    <source>
        <dbReference type="ARBA" id="ARBA00023033"/>
    </source>
</evidence>
<keyword evidence="15" id="KW-1133">Transmembrane helix</keyword>
<evidence type="ECO:0000313" key="17">
    <source>
        <dbReference type="Proteomes" id="UP001152798"/>
    </source>
</evidence>
<reference evidence="16" key="1">
    <citation type="submission" date="2022-01" db="EMBL/GenBank/DDBJ databases">
        <authorList>
            <person name="King R."/>
        </authorList>
    </citation>
    <scope>NUCLEOTIDE SEQUENCE</scope>
</reference>
<evidence type="ECO:0000256" key="6">
    <source>
        <dbReference type="ARBA" id="ARBA00022723"/>
    </source>
</evidence>
<sequence length="517" mass="59653">MYFILELLKNDFFVCFTIIATVLYLLLTKNHGYWASRNVKFIRPLPLFGNSFSTAFSIAPAYKVQQEQYNSLKGQRYGGVWGFWKPKLLILDPQLIEHIMIKDFSYFTDREVNSDVETDPLSRHLVNQNGNDWKILRTKLTPVFSSGKLKTMIQQIMECSDACVELIAQKAAAGKPLEVREEMAGLTMDVIGSCAFGLNLNSMNDPNSKFKKIGKLVFAPSRAGKLRLAMRAHFGFLLKLFRWKRMPSEFGAFVINTVMGIVKYREENNFHRNDFIQLMMELRKEEEKQLKNGNISKIVMDDNTITSNAFVFLLAGYETTASTLGYVLYELSTNPEIQEKVYKEVEDVLKKHNGEITWEALNEMKYVEMVITETLRKHPPVIAVARQSVRPYKIPNSDLELPEGSVIVIPIYSIHHDPRYYPDPEKFEPERFSEENKHKLVKSTYLPFGDGPRICIGLRFARMEMKIAIAKLIMKYKFSLNSKTISPLQYSEKTIFLVPIGGIWVDFIPRTHNKDEK</sequence>
<dbReference type="InterPro" id="IPR017972">
    <property type="entry name" value="Cyt_P450_CS"/>
</dbReference>
<evidence type="ECO:0000256" key="15">
    <source>
        <dbReference type="SAM" id="Phobius"/>
    </source>
</evidence>
<keyword evidence="6 13" id="KW-0479">Metal-binding</keyword>
<dbReference type="InterPro" id="IPR036396">
    <property type="entry name" value="Cyt_P450_sf"/>
</dbReference>